<feature type="region of interest" description="Disordered" evidence="1">
    <location>
        <begin position="507"/>
        <end position="526"/>
    </location>
</feature>
<feature type="transmembrane region" description="Helical" evidence="2">
    <location>
        <begin position="12"/>
        <end position="34"/>
    </location>
</feature>
<dbReference type="EMBL" id="JAQQWP010000010">
    <property type="protein sequence ID" value="KAK8096835.1"/>
    <property type="molecule type" value="Genomic_DNA"/>
</dbReference>
<feature type="transmembrane region" description="Helical" evidence="2">
    <location>
        <begin position="183"/>
        <end position="202"/>
    </location>
</feature>
<feature type="transmembrane region" description="Helical" evidence="2">
    <location>
        <begin position="101"/>
        <end position="122"/>
    </location>
</feature>
<keyword evidence="2" id="KW-1133">Transmembrane helix</keyword>
<keyword evidence="2" id="KW-0812">Transmembrane</keyword>
<proteinExistence type="predicted"/>
<evidence type="ECO:0008006" key="5">
    <source>
        <dbReference type="Google" id="ProtNLM"/>
    </source>
</evidence>
<feature type="region of interest" description="Disordered" evidence="1">
    <location>
        <begin position="405"/>
        <end position="501"/>
    </location>
</feature>
<dbReference type="Proteomes" id="UP001392437">
    <property type="component" value="Unassembled WGS sequence"/>
</dbReference>
<gene>
    <name evidence="3" type="ORF">PG999_012779</name>
</gene>
<evidence type="ECO:0000256" key="1">
    <source>
        <dbReference type="SAM" id="MobiDB-lite"/>
    </source>
</evidence>
<sequence length="568" mass="62744">MTGQLPHGAEGPAALSLIFAFVSLTCLITLIWLAWSHNARLSYIACVAFCSLIATAMSIIQQIHVIGWYEDVVTAQFAAKQANPNSPDHDIANGSSGTDLVLFYIQFYCYNVESMLVLFWAAELGQSVYGLTQKYHLQRKLQYFNITAKAVAVLLPLILVALLRAPAVQNNTSTFIALTDLPLWLSIGLGSTIMLAILGRYVHTQRMLLRFDPGRAASTEPNLGPRSHRRRPFTRLWCKYIYDRWVMTRFFVAFVRLALFQVTVTVFQQFATSGKKGVGNIVAAATSTADGPDLSVERARTAMYFFIPGNTPGIALMLIFGTTATFRHHMYKTFVPKRFQNGAPTLPLYDDRGNNNNNKQLYPVDTATTNSSVMKPIPRNNTATPVPACPKRALLKQISIRSDTAMSSIRSPTSLNSPTPLLRRSESVASCRSHAPTPPPPNRRKSVSFRSEVDCSPPLHSPTPLVRSQSARIPKRAPPSPVTRCRSNTAMSHRPVRAPTTRLDLMKTLPERPPPSVSSMSNPMDGLSPPMGPCVETEWHEESAAFIIRRIEARHGVQIDSGSRGGLI</sequence>
<name>A0AAW0Q7V9_9PEZI</name>
<evidence type="ECO:0000313" key="3">
    <source>
        <dbReference type="EMBL" id="KAK8096835.1"/>
    </source>
</evidence>
<feature type="transmembrane region" description="Helical" evidence="2">
    <location>
        <begin position="143"/>
        <end position="163"/>
    </location>
</feature>
<feature type="transmembrane region" description="Helical" evidence="2">
    <location>
        <begin position="302"/>
        <end position="326"/>
    </location>
</feature>
<keyword evidence="2" id="KW-0472">Membrane</keyword>
<evidence type="ECO:0000256" key="2">
    <source>
        <dbReference type="SAM" id="Phobius"/>
    </source>
</evidence>
<organism evidence="3 4">
    <name type="scientific">Apiospora kogelbergensis</name>
    <dbReference type="NCBI Taxonomy" id="1337665"/>
    <lineage>
        <taxon>Eukaryota</taxon>
        <taxon>Fungi</taxon>
        <taxon>Dikarya</taxon>
        <taxon>Ascomycota</taxon>
        <taxon>Pezizomycotina</taxon>
        <taxon>Sordariomycetes</taxon>
        <taxon>Xylariomycetidae</taxon>
        <taxon>Amphisphaeriales</taxon>
        <taxon>Apiosporaceae</taxon>
        <taxon>Apiospora</taxon>
    </lineage>
</organism>
<accession>A0AAW0Q7V9</accession>
<dbReference type="AlphaFoldDB" id="A0AAW0Q7V9"/>
<evidence type="ECO:0000313" key="4">
    <source>
        <dbReference type="Proteomes" id="UP001392437"/>
    </source>
</evidence>
<reference evidence="3 4" key="1">
    <citation type="submission" date="2023-01" db="EMBL/GenBank/DDBJ databases">
        <title>Analysis of 21 Apiospora genomes using comparative genomics revels a genus with tremendous synthesis potential of carbohydrate active enzymes and secondary metabolites.</title>
        <authorList>
            <person name="Sorensen T."/>
        </authorList>
    </citation>
    <scope>NUCLEOTIDE SEQUENCE [LARGE SCALE GENOMIC DNA]</scope>
    <source>
        <strain evidence="3 4">CBS 117206</strain>
    </source>
</reference>
<feature type="compositionally biased region" description="Polar residues" evidence="1">
    <location>
        <begin position="405"/>
        <end position="419"/>
    </location>
</feature>
<feature type="transmembrane region" description="Helical" evidence="2">
    <location>
        <begin position="41"/>
        <end position="60"/>
    </location>
</feature>
<feature type="transmembrane region" description="Helical" evidence="2">
    <location>
        <begin position="250"/>
        <end position="271"/>
    </location>
</feature>
<comment type="caution">
    <text evidence="3">The sequence shown here is derived from an EMBL/GenBank/DDBJ whole genome shotgun (WGS) entry which is preliminary data.</text>
</comment>
<keyword evidence="4" id="KW-1185">Reference proteome</keyword>
<protein>
    <recommendedName>
        <fullName evidence="5">Glycoside hydrolase</fullName>
    </recommendedName>
</protein>